<evidence type="ECO:0000313" key="2">
    <source>
        <dbReference type="Proteomes" id="UP000542742"/>
    </source>
</evidence>
<dbReference type="EMBL" id="JACHMF010000001">
    <property type="protein sequence ID" value="MBB4695912.1"/>
    <property type="molecule type" value="Genomic_DNA"/>
</dbReference>
<dbReference type="Proteomes" id="UP000542742">
    <property type="component" value="Unassembled WGS sequence"/>
</dbReference>
<comment type="caution">
    <text evidence="1">The sequence shown here is derived from an EMBL/GenBank/DDBJ whole genome shotgun (WGS) entry which is preliminary data.</text>
</comment>
<dbReference type="RefSeq" id="WP_184954202.1">
    <property type="nucleotide sequence ID" value="NZ_BOMC01000068.1"/>
</dbReference>
<dbReference type="AlphaFoldDB" id="A0A7W7CWG8"/>
<dbReference type="InterPro" id="IPR036322">
    <property type="entry name" value="WD40_repeat_dom_sf"/>
</dbReference>
<proteinExistence type="predicted"/>
<gene>
    <name evidence="1" type="ORF">BKA14_006060</name>
</gene>
<evidence type="ECO:0000313" key="1">
    <source>
        <dbReference type="EMBL" id="MBB4695912.1"/>
    </source>
</evidence>
<reference evidence="1 2" key="1">
    <citation type="submission" date="2020-08" db="EMBL/GenBank/DDBJ databases">
        <title>Sequencing the genomes of 1000 actinobacteria strains.</title>
        <authorList>
            <person name="Klenk H.-P."/>
        </authorList>
    </citation>
    <scope>NUCLEOTIDE SEQUENCE [LARGE SCALE GENOMIC DNA]</scope>
    <source>
        <strain evidence="1 2">DSM 45518</strain>
    </source>
</reference>
<dbReference type="SUPFAM" id="SSF50978">
    <property type="entry name" value="WD40 repeat-like"/>
    <property type="match status" value="1"/>
</dbReference>
<keyword evidence="2" id="KW-1185">Reference proteome</keyword>
<organism evidence="1 2">
    <name type="scientific">Paractinoplanes abujensis</name>
    <dbReference type="NCBI Taxonomy" id="882441"/>
    <lineage>
        <taxon>Bacteria</taxon>
        <taxon>Bacillati</taxon>
        <taxon>Actinomycetota</taxon>
        <taxon>Actinomycetes</taxon>
        <taxon>Micromonosporales</taxon>
        <taxon>Micromonosporaceae</taxon>
        <taxon>Paractinoplanes</taxon>
    </lineage>
</organism>
<dbReference type="InterPro" id="IPR015943">
    <property type="entry name" value="WD40/YVTN_repeat-like_dom_sf"/>
</dbReference>
<accession>A0A7W7CWG8</accession>
<name>A0A7W7CWG8_9ACTN</name>
<sequence length="92" mass="9723">MDRWNCDHGGITALALDAGVKNSLAIGFADGTVQIRDRTRLDSARRESQAGRRSAVLALSFDQGLLTAVLADHSAAAWRAAELGAPTKTYGP</sequence>
<dbReference type="Gene3D" id="2.130.10.10">
    <property type="entry name" value="YVTN repeat-like/Quinoprotein amine dehydrogenase"/>
    <property type="match status" value="1"/>
</dbReference>
<protein>
    <submittedName>
        <fullName evidence="1">Uncharacterized protein</fullName>
    </submittedName>
</protein>